<evidence type="ECO:0000313" key="2">
    <source>
        <dbReference type="EMBL" id="KAJ7711664.1"/>
    </source>
</evidence>
<feature type="compositionally biased region" description="Basic and acidic residues" evidence="1">
    <location>
        <begin position="180"/>
        <end position="190"/>
    </location>
</feature>
<evidence type="ECO:0008006" key="4">
    <source>
        <dbReference type="Google" id="ProtNLM"/>
    </source>
</evidence>
<protein>
    <recommendedName>
        <fullName evidence="4">Myb/SANT-like domain-containing protein</fullName>
    </recommendedName>
</protein>
<sequence length="341" mass="37538">MPAEPVTRLVGRALNPALMAPAALTASLQGAPQSSMVVKTKADVEAKQGRWSIHERTSFLMFCLRGDADNNVEKIKMSSNKCWAKFVGKAGVARDAQQMKSQYETCFGTYKKLVPLLKFTGGGADADVEPKWNNTSAVKKLLQSRTAGGHDIDRLQPQKVTQWLTLGWYDLFHNRCKENPKASRDVDRSSADTLSDMEGGLRDDNDDNNSVNDSDIKVIEKPTVPATPASTISKAKKGLATDPREVKASSWDRSKPASRTPVARAKKEGPLQGLNNYLEGRVRVDEQVMKLAKVDLEFKRLKATEATAKEILADTTGLYGEEAKGKARRVLEKLMDIALDF</sequence>
<evidence type="ECO:0000313" key="3">
    <source>
        <dbReference type="Proteomes" id="UP001215598"/>
    </source>
</evidence>
<dbReference type="Proteomes" id="UP001215598">
    <property type="component" value="Unassembled WGS sequence"/>
</dbReference>
<reference evidence="2" key="1">
    <citation type="submission" date="2023-03" db="EMBL/GenBank/DDBJ databases">
        <title>Massive genome expansion in bonnet fungi (Mycena s.s.) driven by repeated elements and novel gene families across ecological guilds.</title>
        <authorList>
            <consortium name="Lawrence Berkeley National Laboratory"/>
            <person name="Harder C.B."/>
            <person name="Miyauchi S."/>
            <person name="Viragh M."/>
            <person name="Kuo A."/>
            <person name="Thoen E."/>
            <person name="Andreopoulos B."/>
            <person name="Lu D."/>
            <person name="Skrede I."/>
            <person name="Drula E."/>
            <person name="Henrissat B."/>
            <person name="Morin E."/>
            <person name="Kohler A."/>
            <person name="Barry K."/>
            <person name="LaButti K."/>
            <person name="Morin E."/>
            <person name="Salamov A."/>
            <person name="Lipzen A."/>
            <person name="Mereny Z."/>
            <person name="Hegedus B."/>
            <person name="Baldrian P."/>
            <person name="Stursova M."/>
            <person name="Weitz H."/>
            <person name="Taylor A."/>
            <person name="Grigoriev I.V."/>
            <person name="Nagy L.G."/>
            <person name="Martin F."/>
            <person name="Kauserud H."/>
        </authorList>
    </citation>
    <scope>NUCLEOTIDE SEQUENCE</scope>
    <source>
        <strain evidence="2">CBHHK182m</strain>
    </source>
</reference>
<evidence type="ECO:0000256" key="1">
    <source>
        <dbReference type="SAM" id="MobiDB-lite"/>
    </source>
</evidence>
<feature type="region of interest" description="Disordered" evidence="1">
    <location>
        <begin position="180"/>
        <end position="268"/>
    </location>
</feature>
<feature type="non-terminal residue" evidence="2">
    <location>
        <position position="1"/>
    </location>
</feature>
<keyword evidence="3" id="KW-1185">Reference proteome</keyword>
<name>A0AAD7H4F5_9AGAR</name>
<accession>A0AAD7H4F5</accession>
<feature type="compositionally biased region" description="Basic and acidic residues" evidence="1">
    <location>
        <begin position="242"/>
        <end position="255"/>
    </location>
</feature>
<comment type="caution">
    <text evidence="2">The sequence shown here is derived from an EMBL/GenBank/DDBJ whole genome shotgun (WGS) entry which is preliminary data.</text>
</comment>
<dbReference type="EMBL" id="JARKIB010000389">
    <property type="protein sequence ID" value="KAJ7711664.1"/>
    <property type="molecule type" value="Genomic_DNA"/>
</dbReference>
<proteinExistence type="predicted"/>
<gene>
    <name evidence="2" type="ORF">B0H16DRAFT_1627610</name>
</gene>
<dbReference type="AlphaFoldDB" id="A0AAD7H4F5"/>
<organism evidence="2 3">
    <name type="scientific">Mycena metata</name>
    <dbReference type="NCBI Taxonomy" id="1033252"/>
    <lineage>
        <taxon>Eukaryota</taxon>
        <taxon>Fungi</taxon>
        <taxon>Dikarya</taxon>
        <taxon>Basidiomycota</taxon>
        <taxon>Agaricomycotina</taxon>
        <taxon>Agaricomycetes</taxon>
        <taxon>Agaricomycetidae</taxon>
        <taxon>Agaricales</taxon>
        <taxon>Marasmiineae</taxon>
        <taxon>Mycenaceae</taxon>
        <taxon>Mycena</taxon>
    </lineage>
</organism>